<protein>
    <submittedName>
        <fullName evidence="2">RING/FYVE/PHD zinc finger superfamily protein</fullName>
    </submittedName>
</protein>
<evidence type="ECO:0000313" key="3">
    <source>
        <dbReference type="Proteomes" id="UP000325081"/>
    </source>
</evidence>
<comment type="caution">
    <text evidence="2">The sequence shown here is derived from an EMBL/GenBank/DDBJ whole genome shotgun (WGS) entry which is preliminary data.</text>
</comment>
<sequence>MRQPEQWVPSPVPSRQRSQTDWRLGQETRLQCLRCGSRGHSSPAGILDHHRAPFPLYAFANNLAPINLLLQLDFGKSIVSSQPPLQLVETGLSPSSLKLGCSGRTPVSTTPTMTSLTCWGSGRSGLDSSRPRNRGVRVVWTV</sequence>
<name>A0A5A7QRR2_STRAF</name>
<proteinExistence type="predicted"/>
<reference evidence="3" key="1">
    <citation type="journal article" date="2019" name="Curr. Biol.">
        <title>Genome Sequence of Striga asiatica Provides Insight into the Evolution of Plant Parasitism.</title>
        <authorList>
            <person name="Yoshida S."/>
            <person name="Kim S."/>
            <person name="Wafula E.K."/>
            <person name="Tanskanen J."/>
            <person name="Kim Y.M."/>
            <person name="Honaas L."/>
            <person name="Yang Z."/>
            <person name="Spallek T."/>
            <person name="Conn C.E."/>
            <person name="Ichihashi Y."/>
            <person name="Cheong K."/>
            <person name="Cui S."/>
            <person name="Der J.P."/>
            <person name="Gundlach H."/>
            <person name="Jiao Y."/>
            <person name="Hori C."/>
            <person name="Ishida J.K."/>
            <person name="Kasahara H."/>
            <person name="Kiba T."/>
            <person name="Kim M.S."/>
            <person name="Koo N."/>
            <person name="Laohavisit A."/>
            <person name="Lee Y.H."/>
            <person name="Lumba S."/>
            <person name="McCourt P."/>
            <person name="Mortimer J.C."/>
            <person name="Mutuku J.M."/>
            <person name="Nomura T."/>
            <person name="Sasaki-Sekimoto Y."/>
            <person name="Seto Y."/>
            <person name="Wang Y."/>
            <person name="Wakatake T."/>
            <person name="Sakakibara H."/>
            <person name="Demura T."/>
            <person name="Yamaguchi S."/>
            <person name="Yoneyama K."/>
            <person name="Manabe R.I."/>
            <person name="Nelson D.C."/>
            <person name="Schulman A.H."/>
            <person name="Timko M.P."/>
            <person name="dePamphilis C.W."/>
            <person name="Choi D."/>
            <person name="Shirasu K."/>
        </authorList>
    </citation>
    <scope>NUCLEOTIDE SEQUENCE [LARGE SCALE GENOMIC DNA]</scope>
    <source>
        <strain evidence="3">cv. UVA1</strain>
    </source>
</reference>
<dbReference type="EMBL" id="BKCP01008181">
    <property type="protein sequence ID" value="GER48053.1"/>
    <property type="molecule type" value="Genomic_DNA"/>
</dbReference>
<accession>A0A5A7QRR2</accession>
<feature type="region of interest" description="Disordered" evidence="1">
    <location>
        <begin position="1"/>
        <end position="21"/>
    </location>
</feature>
<dbReference type="Proteomes" id="UP000325081">
    <property type="component" value="Unassembled WGS sequence"/>
</dbReference>
<dbReference type="AlphaFoldDB" id="A0A5A7QRR2"/>
<organism evidence="2 3">
    <name type="scientific">Striga asiatica</name>
    <name type="common">Asiatic witchweed</name>
    <name type="synonym">Buchnera asiatica</name>
    <dbReference type="NCBI Taxonomy" id="4170"/>
    <lineage>
        <taxon>Eukaryota</taxon>
        <taxon>Viridiplantae</taxon>
        <taxon>Streptophyta</taxon>
        <taxon>Embryophyta</taxon>
        <taxon>Tracheophyta</taxon>
        <taxon>Spermatophyta</taxon>
        <taxon>Magnoliopsida</taxon>
        <taxon>eudicotyledons</taxon>
        <taxon>Gunneridae</taxon>
        <taxon>Pentapetalae</taxon>
        <taxon>asterids</taxon>
        <taxon>lamiids</taxon>
        <taxon>Lamiales</taxon>
        <taxon>Orobanchaceae</taxon>
        <taxon>Buchnereae</taxon>
        <taxon>Striga</taxon>
    </lineage>
</organism>
<evidence type="ECO:0000313" key="2">
    <source>
        <dbReference type="EMBL" id="GER48053.1"/>
    </source>
</evidence>
<gene>
    <name evidence="2" type="ORF">STAS_25205</name>
</gene>
<keyword evidence="3" id="KW-1185">Reference proteome</keyword>
<evidence type="ECO:0000256" key="1">
    <source>
        <dbReference type="SAM" id="MobiDB-lite"/>
    </source>
</evidence>